<gene>
    <name evidence="3" type="ORF">ACFPB0_01180</name>
</gene>
<dbReference type="Proteomes" id="UP001596024">
    <property type="component" value="Unassembled WGS sequence"/>
</dbReference>
<protein>
    <recommendedName>
        <fullName evidence="2">Antitoxin</fullName>
    </recommendedName>
</protein>
<dbReference type="InterPro" id="IPR036165">
    <property type="entry name" value="YefM-like_sf"/>
</dbReference>
<proteinExistence type="inferred from homology"/>
<dbReference type="RefSeq" id="WP_371394577.1">
    <property type="nucleotide sequence ID" value="NZ_CP163421.1"/>
</dbReference>
<dbReference type="NCBIfam" id="TIGR01552">
    <property type="entry name" value="phd_fam"/>
    <property type="match status" value="1"/>
</dbReference>
<dbReference type="Pfam" id="PF02604">
    <property type="entry name" value="PhdYeFM_antitox"/>
    <property type="match status" value="1"/>
</dbReference>
<comment type="function">
    <text evidence="2">Antitoxin component of a type II toxin-antitoxin (TA) system.</text>
</comment>
<dbReference type="Gene3D" id="3.40.1620.10">
    <property type="entry name" value="YefM-like domain"/>
    <property type="match status" value="1"/>
</dbReference>
<evidence type="ECO:0000313" key="4">
    <source>
        <dbReference type="Proteomes" id="UP001596024"/>
    </source>
</evidence>
<sequence>MKYVGVLEAKTHLSRLLDELEKTGEPITITRHGKPLATVLRSPGAVRPEPSRRRLSQAELKKVFGKLHETQPTDPELDAVSWEELKELGRS</sequence>
<keyword evidence="4" id="KW-1185">Reference proteome</keyword>
<comment type="caution">
    <text evidence="3">The sequence shown here is derived from an EMBL/GenBank/DDBJ whole genome shotgun (WGS) entry which is preliminary data.</text>
</comment>
<name>A0ABV9N7T1_9PROT</name>
<dbReference type="SUPFAM" id="SSF143120">
    <property type="entry name" value="YefM-like"/>
    <property type="match status" value="1"/>
</dbReference>
<comment type="similarity">
    <text evidence="1 2">Belongs to the phD/YefM antitoxin family.</text>
</comment>
<dbReference type="InterPro" id="IPR006442">
    <property type="entry name" value="Antitoxin_Phd/YefM"/>
</dbReference>
<evidence type="ECO:0000256" key="2">
    <source>
        <dbReference type="RuleBase" id="RU362080"/>
    </source>
</evidence>
<accession>A0ABV9N7T1</accession>
<evidence type="ECO:0000256" key="1">
    <source>
        <dbReference type="ARBA" id="ARBA00009981"/>
    </source>
</evidence>
<reference evidence="4" key="1">
    <citation type="journal article" date="2019" name="Int. J. Syst. Evol. Microbiol.">
        <title>The Global Catalogue of Microorganisms (GCM) 10K type strain sequencing project: providing services to taxonomists for standard genome sequencing and annotation.</title>
        <authorList>
            <consortium name="The Broad Institute Genomics Platform"/>
            <consortium name="The Broad Institute Genome Sequencing Center for Infectious Disease"/>
            <person name="Wu L."/>
            <person name="Ma J."/>
        </authorList>
    </citation>
    <scope>NUCLEOTIDE SEQUENCE [LARGE SCALE GENOMIC DNA]</scope>
    <source>
        <strain evidence="4">CCUG 62981</strain>
    </source>
</reference>
<evidence type="ECO:0000313" key="3">
    <source>
        <dbReference type="EMBL" id="MFC4723891.1"/>
    </source>
</evidence>
<dbReference type="EMBL" id="JBHSGQ010000001">
    <property type="protein sequence ID" value="MFC4723891.1"/>
    <property type="molecule type" value="Genomic_DNA"/>
</dbReference>
<organism evidence="3 4">
    <name type="scientific">Glycocaulis abyssi</name>
    <dbReference type="NCBI Taxonomy" id="1433403"/>
    <lineage>
        <taxon>Bacteria</taxon>
        <taxon>Pseudomonadati</taxon>
        <taxon>Pseudomonadota</taxon>
        <taxon>Alphaproteobacteria</taxon>
        <taxon>Maricaulales</taxon>
        <taxon>Maricaulaceae</taxon>
        <taxon>Glycocaulis</taxon>
    </lineage>
</organism>